<evidence type="ECO:0000256" key="2">
    <source>
        <dbReference type="ARBA" id="ARBA00022884"/>
    </source>
</evidence>
<comment type="similarity">
    <text evidence="3">Belongs to the SmpB family.</text>
</comment>
<dbReference type="CDD" id="cd09294">
    <property type="entry name" value="SmpB"/>
    <property type="match status" value="1"/>
</dbReference>
<evidence type="ECO:0000313" key="4">
    <source>
        <dbReference type="EMBL" id="CAD6510640.1"/>
    </source>
</evidence>
<dbReference type="Gene3D" id="2.40.280.10">
    <property type="match status" value="1"/>
</dbReference>
<keyword evidence="5" id="KW-1185">Reference proteome</keyword>
<evidence type="ECO:0000313" key="5">
    <source>
        <dbReference type="Proteomes" id="UP000683585"/>
    </source>
</evidence>
<proteinExistence type="inferred from homology"/>
<dbReference type="NCBIfam" id="NF003843">
    <property type="entry name" value="PRK05422.1"/>
    <property type="match status" value="1"/>
</dbReference>
<dbReference type="GO" id="GO:0070929">
    <property type="term" value="P:trans-translation"/>
    <property type="evidence" value="ECO:0007669"/>
    <property type="project" value="UniProtKB-UniRule"/>
</dbReference>
<dbReference type="NCBIfam" id="TIGR00086">
    <property type="entry name" value="smpB"/>
    <property type="match status" value="1"/>
</dbReference>
<dbReference type="EMBL" id="LR890047">
    <property type="protein sequence ID" value="CAD6510640.1"/>
    <property type="molecule type" value="Genomic_DNA"/>
</dbReference>
<dbReference type="GO" id="GO:0070930">
    <property type="term" value="P:trans-translation-dependent protein tagging"/>
    <property type="evidence" value="ECO:0007669"/>
    <property type="project" value="TreeGrafter"/>
</dbReference>
<comment type="subcellular location">
    <subcellularLocation>
        <location evidence="3">Cytoplasm</location>
    </subcellularLocation>
    <text evidence="3">The tmRNA-SmpB complex associates with stalled 70S ribosomes.</text>
</comment>
<evidence type="ECO:0000256" key="3">
    <source>
        <dbReference type="HAMAP-Rule" id="MF_00023"/>
    </source>
</evidence>
<dbReference type="Proteomes" id="UP000683585">
    <property type="component" value="Chromosome"/>
</dbReference>
<dbReference type="GO" id="GO:0003723">
    <property type="term" value="F:RNA binding"/>
    <property type="evidence" value="ECO:0007669"/>
    <property type="project" value="UniProtKB-UniRule"/>
</dbReference>
<dbReference type="Pfam" id="PF01668">
    <property type="entry name" value="SmpB"/>
    <property type="match status" value="1"/>
</dbReference>
<dbReference type="InterPro" id="IPR023620">
    <property type="entry name" value="SmpB"/>
</dbReference>
<accession>A0A8E4F0P8</accession>
<name>A0A8E4F0P8_9ENTR</name>
<keyword evidence="1 3" id="KW-0963">Cytoplasm</keyword>
<dbReference type="PROSITE" id="PS01317">
    <property type="entry name" value="SSRP"/>
    <property type="match status" value="1"/>
</dbReference>
<protein>
    <recommendedName>
        <fullName evidence="3">SsrA-binding protein</fullName>
    </recommendedName>
    <alternativeName>
        <fullName evidence="3">Small protein B</fullName>
    </alternativeName>
</protein>
<dbReference type="InterPro" id="IPR020081">
    <property type="entry name" value="SsrA-bd_prot_CS"/>
</dbReference>
<reference evidence="4" key="1">
    <citation type="submission" date="2020-10" db="EMBL/GenBank/DDBJ databases">
        <authorList>
            <person name="Szabo G."/>
        </authorList>
    </citation>
    <scope>NUCLEOTIDE SEQUENCE</scope>
    <source>
        <strain evidence="4">PROFFT</strain>
    </source>
</reference>
<comment type="function">
    <text evidence="3">Required for rescue of stalled ribosomes mediated by trans-translation. Binds to transfer-messenger RNA (tmRNA), required for stable association of tmRNA with ribosomes. tmRNA and SmpB together mimic tRNA shape, replacing the anticodon stem-loop with SmpB. tmRNA is encoded by the ssrA gene; the 2 termini fold to resemble tRNA(Ala) and it encodes a 'tag peptide', a short internal open reading frame. During trans-translation Ala-aminoacylated tmRNA acts like a tRNA, entering the A-site of stalled ribosomes, displacing the stalled mRNA. The ribosome then switches to translate the ORF on the tmRNA; the nascent peptide is terminated with the 'tag peptide' encoded by the tmRNA and targeted for degradation. The ribosome is freed to recommence translation, which seems to be the essential function of trans-translation.</text>
</comment>
<gene>
    <name evidence="3 4" type="primary">smpB</name>
    <name evidence="4" type="ORF">PROFFT_A_03960</name>
</gene>
<dbReference type="InterPro" id="IPR000037">
    <property type="entry name" value="SsrA-bd_prot"/>
</dbReference>
<dbReference type="GO" id="GO:0005829">
    <property type="term" value="C:cytosol"/>
    <property type="evidence" value="ECO:0007669"/>
    <property type="project" value="TreeGrafter"/>
</dbReference>
<dbReference type="PANTHER" id="PTHR30308">
    <property type="entry name" value="TMRNA-BINDING COMPONENT OF TRANS-TRANSLATION TAGGING COMPLEX"/>
    <property type="match status" value="1"/>
</dbReference>
<dbReference type="PANTHER" id="PTHR30308:SF2">
    <property type="entry name" value="SSRA-BINDING PROTEIN"/>
    <property type="match status" value="1"/>
</dbReference>
<dbReference type="SUPFAM" id="SSF74982">
    <property type="entry name" value="Small protein B (SmpB)"/>
    <property type="match status" value="1"/>
</dbReference>
<dbReference type="KEGG" id="ptf:PROFFT_A_03960"/>
<organism evidence="4 5">
    <name type="scientific">Candidatus Profftia tarda</name>
    <dbReference type="NCBI Taxonomy" id="1177216"/>
    <lineage>
        <taxon>Bacteria</taxon>
        <taxon>Pseudomonadati</taxon>
        <taxon>Pseudomonadota</taxon>
        <taxon>Gammaproteobacteria</taxon>
        <taxon>Enterobacterales</taxon>
        <taxon>Enterobacteriaceae</taxon>
        <taxon>Candidatus Profftia</taxon>
    </lineage>
</organism>
<evidence type="ECO:0000256" key="1">
    <source>
        <dbReference type="ARBA" id="ARBA00022490"/>
    </source>
</evidence>
<dbReference type="HAMAP" id="MF_00023">
    <property type="entry name" value="SmpB"/>
    <property type="match status" value="1"/>
</dbReference>
<keyword evidence="2 3" id="KW-0694">RNA-binding</keyword>
<dbReference type="AlphaFoldDB" id="A0A8E4F0P8"/>
<sequence>MMTKQKINNISSNTIAINKRARYEYFIEDEFEAGLVLQGWEVKSMRAGRANITNSYVTFHNGETYLFGATIQPQQLVSSHMFYDPMRTRKLLLKKRELETLVGKVSRDGFTIITLSLYWKEAWSKIKIGLAKGKKEQDKRYEIKSREWKLDKARIMKQANR</sequence>